<evidence type="ECO:0000313" key="2">
    <source>
        <dbReference type="Proteomes" id="UP000215694"/>
    </source>
</evidence>
<protein>
    <submittedName>
        <fullName evidence="1">Uncharacterized protein</fullName>
    </submittedName>
</protein>
<name>A0A371J4C7_9FIRM</name>
<organism evidence="1 2">
    <name type="scientific">Romboutsia weinsteinii</name>
    <dbReference type="NCBI Taxonomy" id="2020949"/>
    <lineage>
        <taxon>Bacteria</taxon>
        <taxon>Bacillati</taxon>
        <taxon>Bacillota</taxon>
        <taxon>Clostridia</taxon>
        <taxon>Peptostreptococcales</taxon>
        <taxon>Peptostreptococcaceae</taxon>
        <taxon>Romboutsia</taxon>
    </lineage>
</organism>
<dbReference type="Proteomes" id="UP000215694">
    <property type="component" value="Unassembled WGS sequence"/>
</dbReference>
<comment type="caution">
    <text evidence="1">The sequence shown here is derived from an EMBL/GenBank/DDBJ whole genome shotgun (WGS) entry which is preliminary data.</text>
</comment>
<dbReference type="EMBL" id="NOJY02000012">
    <property type="protein sequence ID" value="RDY27526.1"/>
    <property type="molecule type" value="Genomic_DNA"/>
</dbReference>
<keyword evidence="2" id="KW-1185">Reference proteome</keyword>
<evidence type="ECO:0000313" key="1">
    <source>
        <dbReference type="EMBL" id="RDY27526.1"/>
    </source>
</evidence>
<accession>A0A371J4C7</accession>
<sequence length="208" mass="23920">MNFITKEEFKKKDLISQFSVVEGKLVLSEGCEYKSEFEVGDIVAYKNDAKKLGIISFTEEDESNICWSDGSESSEAPSELVVVPPTIGLSLLKDSCIIDLWEKLSNGKSDNFDLKCIYLDDLVINEVPFIKAFKNTSTLIDNKFKRNFTLYRKFGPTQIFRTNLYTICDGNVELDTSRYVYYLLENHIVYYLGIDLNNKDLAVYLFNR</sequence>
<gene>
    <name evidence="1" type="ORF">CHL78_008650</name>
</gene>
<dbReference type="OrthoDB" id="1750068at2"/>
<reference evidence="1 2" key="1">
    <citation type="journal article" date="2017" name="Genome Announc.">
        <title>Draft Genome Sequence of Romboutsia weinsteinii sp. nov. Strain CCRI-19649(T) Isolated from Surface Water.</title>
        <authorList>
            <person name="Maheux A.F."/>
            <person name="Boudreau D.K."/>
            <person name="Berube E."/>
            <person name="Boissinot M."/>
            <person name="Cantin P."/>
            <person name="Raymond F."/>
            <person name="Corbeil J."/>
            <person name="Omar R.F."/>
            <person name="Bergeron M.G."/>
        </authorList>
    </citation>
    <scope>NUCLEOTIDE SEQUENCE [LARGE SCALE GENOMIC DNA]</scope>
    <source>
        <strain evidence="1 2">CCRI-19649</strain>
    </source>
</reference>
<dbReference type="RefSeq" id="WP_116041385.1">
    <property type="nucleotide sequence ID" value="NZ_NOJY02000012.1"/>
</dbReference>
<proteinExistence type="predicted"/>
<dbReference type="AlphaFoldDB" id="A0A371J4C7"/>